<sequence>NITRNLFRFADVPSFSEPIGNVTAAIGKEVALSCTIRKVGNYKVSSRRNFARNVQGMRRSAEPTIAGKRASGAN</sequence>
<dbReference type="AlphaFoldDB" id="A0A026X0Y7"/>
<evidence type="ECO:0000313" key="2">
    <source>
        <dbReference type="EMBL" id="EZA61970.1"/>
    </source>
</evidence>
<dbReference type="InterPro" id="IPR013783">
    <property type="entry name" value="Ig-like_fold"/>
</dbReference>
<evidence type="ECO:0000256" key="1">
    <source>
        <dbReference type="SAM" id="MobiDB-lite"/>
    </source>
</evidence>
<dbReference type="EMBL" id="KK107036">
    <property type="protein sequence ID" value="EZA61970.1"/>
    <property type="molecule type" value="Genomic_DNA"/>
</dbReference>
<dbReference type="Gene3D" id="2.60.40.10">
    <property type="entry name" value="Immunoglobulins"/>
    <property type="match status" value="1"/>
</dbReference>
<accession>A0A026X0Y7</accession>
<dbReference type="Proteomes" id="UP000053097">
    <property type="component" value="Unassembled WGS sequence"/>
</dbReference>
<organism evidence="2 3">
    <name type="scientific">Ooceraea biroi</name>
    <name type="common">Clonal raider ant</name>
    <name type="synonym">Cerapachys biroi</name>
    <dbReference type="NCBI Taxonomy" id="2015173"/>
    <lineage>
        <taxon>Eukaryota</taxon>
        <taxon>Metazoa</taxon>
        <taxon>Ecdysozoa</taxon>
        <taxon>Arthropoda</taxon>
        <taxon>Hexapoda</taxon>
        <taxon>Insecta</taxon>
        <taxon>Pterygota</taxon>
        <taxon>Neoptera</taxon>
        <taxon>Endopterygota</taxon>
        <taxon>Hymenoptera</taxon>
        <taxon>Apocrita</taxon>
        <taxon>Aculeata</taxon>
        <taxon>Formicoidea</taxon>
        <taxon>Formicidae</taxon>
        <taxon>Dorylinae</taxon>
        <taxon>Ooceraea</taxon>
    </lineage>
</organism>
<evidence type="ECO:0000313" key="3">
    <source>
        <dbReference type="Proteomes" id="UP000053097"/>
    </source>
</evidence>
<protein>
    <recommendedName>
        <fullName evidence="4">Ig-like domain-containing protein</fullName>
    </recommendedName>
</protein>
<gene>
    <name evidence="2" type="ORF">X777_07319</name>
</gene>
<keyword evidence="3" id="KW-1185">Reference proteome</keyword>
<evidence type="ECO:0008006" key="4">
    <source>
        <dbReference type="Google" id="ProtNLM"/>
    </source>
</evidence>
<feature type="region of interest" description="Disordered" evidence="1">
    <location>
        <begin position="54"/>
        <end position="74"/>
    </location>
</feature>
<feature type="non-terminal residue" evidence="2">
    <location>
        <position position="1"/>
    </location>
</feature>
<proteinExistence type="predicted"/>
<name>A0A026X0Y7_OOCBI</name>
<reference evidence="2 3" key="1">
    <citation type="journal article" date="2014" name="Curr. Biol.">
        <title>The genome of the clonal raider ant Cerapachys biroi.</title>
        <authorList>
            <person name="Oxley P.R."/>
            <person name="Ji L."/>
            <person name="Fetter-Pruneda I."/>
            <person name="McKenzie S.K."/>
            <person name="Li C."/>
            <person name="Hu H."/>
            <person name="Zhang G."/>
            <person name="Kronauer D.J."/>
        </authorList>
    </citation>
    <scope>NUCLEOTIDE SEQUENCE [LARGE SCALE GENOMIC DNA]</scope>
</reference>